<name>A0ABP0GDV5_CLALP</name>
<protein>
    <submittedName>
        <fullName evidence="2">Uncharacterized protein</fullName>
    </submittedName>
</protein>
<accession>A0ABP0GDV5</accession>
<evidence type="ECO:0000313" key="3">
    <source>
        <dbReference type="Proteomes" id="UP001642483"/>
    </source>
</evidence>
<evidence type="ECO:0000313" key="2">
    <source>
        <dbReference type="EMBL" id="CAK8689562.1"/>
    </source>
</evidence>
<feature type="region of interest" description="Disordered" evidence="1">
    <location>
        <begin position="44"/>
        <end position="64"/>
    </location>
</feature>
<gene>
    <name evidence="2" type="ORF">CVLEPA_LOCUS21549</name>
</gene>
<evidence type="ECO:0000256" key="1">
    <source>
        <dbReference type="SAM" id="MobiDB-lite"/>
    </source>
</evidence>
<feature type="compositionally biased region" description="Polar residues" evidence="1">
    <location>
        <begin position="46"/>
        <end position="64"/>
    </location>
</feature>
<dbReference type="Proteomes" id="UP001642483">
    <property type="component" value="Unassembled WGS sequence"/>
</dbReference>
<keyword evidence="3" id="KW-1185">Reference proteome</keyword>
<dbReference type="EMBL" id="CAWYQH010000108">
    <property type="protein sequence ID" value="CAK8689562.1"/>
    <property type="molecule type" value="Genomic_DNA"/>
</dbReference>
<organism evidence="2 3">
    <name type="scientific">Clavelina lepadiformis</name>
    <name type="common">Light-bulb sea squirt</name>
    <name type="synonym">Ascidia lepadiformis</name>
    <dbReference type="NCBI Taxonomy" id="159417"/>
    <lineage>
        <taxon>Eukaryota</taxon>
        <taxon>Metazoa</taxon>
        <taxon>Chordata</taxon>
        <taxon>Tunicata</taxon>
        <taxon>Ascidiacea</taxon>
        <taxon>Aplousobranchia</taxon>
        <taxon>Clavelinidae</taxon>
        <taxon>Clavelina</taxon>
    </lineage>
</organism>
<sequence>MEERFQDIFSLKIAVWVINPFQNVTNMETGANATCLNKPYYDRRSTAPTSQTHSRTPGNNITPCTITDNESIPLSPYIHPATPGNDVVSISHHRVYLIIFPPFAIYQIPCLPYLRLAIPTSNTSCTSTPNSTVAFASTF</sequence>
<comment type="caution">
    <text evidence="2">The sequence shown here is derived from an EMBL/GenBank/DDBJ whole genome shotgun (WGS) entry which is preliminary data.</text>
</comment>
<proteinExistence type="predicted"/>
<reference evidence="2 3" key="1">
    <citation type="submission" date="2024-02" db="EMBL/GenBank/DDBJ databases">
        <authorList>
            <person name="Daric V."/>
            <person name="Darras S."/>
        </authorList>
    </citation>
    <scope>NUCLEOTIDE SEQUENCE [LARGE SCALE GENOMIC DNA]</scope>
</reference>